<keyword evidence="3" id="KW-1185">Reference proteome</keyword>
<dbReference type="AlphaFoldDB" id="A0AAW1IXW3"/>
<sequence length="96" mass="11101">MSAKFVGSYQITKVLNNDRYSVDDLPEHQVSRKPFMAILAPERIRLWKRFEADDEVGFEEDFEDETEPETGTEKARETNNGETTEADLQEVSDLDE</sequence>
<protein>
    <submittedName>
        <fullName evidence="2">Uncharacterized protein</fullName>
    </submittedName>
</protein>
<evidence type="ECO:0000256" key="1">
    <source>
        <dbReference type="SAM" id="MobiDB-lite"/>
    </source>
</evidence>
<feature type="compositionally biased region" description="Acidic residues" evidence="1">
    <location>
        <begin position="84"/>
        <end position="96"/>
    </location>
</feature>
<feature type="compositionally biased region" description="Acidic residues" evidence="1">
    <location>
        <begin position="57"/>
        <end position="70"/>
    </location>
</feature>
<feature type="region of interest" description="Disordered" evidence="1">
    <location>
        <begin position="57"/>
        <end position="96"/>
    </location>
</feature>
<organism evidence="2 3">
    <name type="scientific">Popillia japonica</name>
    <name type="common">Japanese beetle</name>
    <dbReference type="NCBI Taxonomy" id="7064"/>
    <lineage>
        <taxon>Eukaryota</taxon>
        <taxon>Metazoa</taxon>
        <taxon>Ecdysozoa</taxon>
        <taxon>Arthropoda</taxon>
        <taxon>Hexapoda</taxon>
        <taxon>Insecta</taxon>
        <taxon>Pterygota</taxon>
        <taxon>Neoptera</taxon>
        <taxon>Endopterygota</taxon>
        <taxon>Coleoptera</taxon>
        <taxon>Polyphaga</taxon>
        <taxon>Scarabaeiformia</taxon>
        <taxon>Scarabaeidae</taxon>
        <taxon>Rutelinae</taxon>
        <taxon>Popillia</taxon>
    </lineage>
</organism>
<comment type="caution">
    <text evidence="2">The sequence shown here is derived from an EMBL/GenBank/DDBJ whole genome shotgun (WGS) entry which is preliminary data.</text>
</comment>
<accession>A0AAW1IXW3</accession>
<evidence type="ECO:0000313" key="3">
    <source>
        <dbReference type="Proteomes" id="UP001458880"/>
    </source>
</evidence>
<name>A0AAW1IXW3_POPJA</name>
<proteinExistence type="predicted"/>
<gene>
    <name evidence="2" type="ORF">QE152_g33078</name>
</gene>
<dbReference type="EMBL" id="JASPKY010000491">
    <property type="protein sequence ID" value="KAK9695109.1"/>
    <property type="molecule type" value="Genomic_DNA"/>
</dbReference>
<evidence type="ECO:0000313" key="2">
    <source>
        <dbReference type="EMBL" id="KAK9695109.1"/>
    </source>
</evidence>
<dbReference type="Proteomes" id="UP001458880">
    <property type="component" value="Unassembled WGS sequence"/>
</dbReference>
<reference evidence="2 3" key="1">
    <citation type="journal article" date="2024" name="BMC Genomics">
        <title>De novo assembly and annotation of Popillia japonica's genome with initial clues to its potential as an invasive pest.</title>
        <authorList>
            <person name="Cucini C."/>
            <person name="Boschi S."/>
            <person name="Funari R."/>
            <person name="Cardaioli E."/>
            <person name="Iannotti N."/>
            <person name="Marturano G."/>
            <person name="Paoli F."/>
            <person name="Bruttini M."/>
            <person name="Carapelli A."/>
            <person name="Frati F."/>
            <person name="Nardi F."/>
        </authorList>
    </citation>
    <scope>NUCLEOTIDE SEQUENCE [LARGE SCALE GENOMIC DNA]</scope>
    <source>
        <strain evidence="2">DMR45628</strain>
    </source>
</reference>